<name>A0A1I7XQJ7_HETBA</name>
<dbReference type="PANTHER" id="PTHR10807">
    <property type="entry name" value="MYOTUBULARIN-RELATED"/>
    <property type="match status" value="1"/>
</dbReference>
<dbReference type="GO" id="GO:0046856">
    <property type="term" value="P:phosphatidylinositol dephosphorylation"/>
    <property type="evidence" value="ECO:0007669"/>
    <property type="project" value="TreeGrafter"/>
</dbReference>
<protein>
    <submittedName>
        <fullName evidence="5">Myotubularin phosphatase domain-containing protein</fullName>
    </submittedName>
</protein>
<evidence type="ECO:0000256" key="1">
    <source>
        <dbReference type="ARBA" id="ARBA00007471"/>
    </source>
</evidence>
<sequence>MYIIYTIIPAEQFSTGLDSLISKEWIALGHPFAQRLLGVRCTMEDKSTTPTFLLFLDCLAQLIRLYPMQFNYSHHLLIALWDVSLTGVVPAFSANSVADQLSVARSGGPFPLSRFFHAEYTALFSNIVNDAAQAVQQFSIFNSRSLTPLIYDILRPPTLPIDVVFWNECYLRWIPPANIRQFQQLKSNSNMISSAYPYSNAETIHCNGLSQLDSSDDTVSVSSISISSIRVKDKKLKYRGSVTMDSLSVISGIYPSDECEGVQSIMAAYNSQNTSRTPTQCEITYPQNPKEQLRPLPLTSSLSNKRAHHNPSVRCSTSKHIPPF</sequence>
<dbReference type="InterPro" id="IPR029021">
    <property type="entry name" value="Prot-tyrosine_phosphatase-like"/>
</dbReference>
<dbReference type="InterPro" id="IPR030564">
    <property type="entry name" value="Myotubularin"/>
</dbReference>
<dbReference type="Pfam" id="PF06602">
    <property type="entry name" value="Myotub-related"/>
    <property type="match status" value="1"/>
</dbReference>
<dbReference type="PANTHER" id="PTHR10807:SF110">
    <property type="entry name" value="FI17948P1"/>
    <property type="match status" value="1"/>
</dbReference>
<dbReference type="InterPro" id="IPR010569">
    <property type="entry name" value="Myotubularin-like_Pase_dom"/>
</dbReference>
<dbReference type="SUPFAM" id="SSF52799">
    <property type="entry name" value="(Phosphotyrosine protein) phosphatases II"/>
    <property type="match status" value="1"/>
</dbReference>
<dbReference type="GO" id="GO:0016020">
    <property type="term" value="C:membrane"/>
    <property type="evidence" value="ECO:0007669"/>
    <property type="project" value="TreeGrafter"/>
</dbReference>
<dbReference type="GO" id="GO:0005737">
    <property type="term" value="C:cytoplasm"/>
    <property type="evidence" value="ECO:0007669"/>
    <property type="project" value="TreeGrafter"/>
</dbReference>
<evidence type="ECO:0000256" key="2">
    <source>
        <dbReference type="SAM" id="MobiDB-lite"/>
    </source>
</evidence>
<evidence type="ECO:0000313" key="5">
    <source>
        <dbReference type="WBParaSite" id="Hba_20068"/>
    </source>
</evidence>
<comment type="similarity">
    <text evidence="1">Belongs to the protein-tyrosine phosphatase family. Non-receptor class myotubularin subfamily.</text>
</comment>
<evidence type="ECO:0000313" key="4">
    <source>
        <dbReference type="Proteomes" id="UP000095283"/>
    </source>
</evidence>
<feature type="region of interest" description="Disordered" evidence="2">
    <location>
        <begin position="301"/>
        <end position="324"/>
    </location>
</feature>
<accession>A0A1I7XQJ7</accession>
<dbReference type="AlphaFoldDB" id="A0A1I7XQJ7"/>
<reference evidence="5" key="1">
    <citation type="submission" date="2016-11" db="UniProtKB">
        <authorList>
            <consortium name="WormBaseParasite"/>
        </authorList>
    </citation>
    <scope>IDENTIFICATION</scope>
</reference>
<feature type="domain" description="Myotubularin phosphatase" evidence="3">
    <location>
        <begin position="16"/>
        <end position="170"/>
    </location>
</feature>
<proteinExistence type="inferred from homology"/>
<dbReference type="WBParaSite" id="Hba_20068">
    <property type="protein sequence ID" value="Hba_20068"/>
    <property type="gene ID" value="Hba_20068"/>
</dbReference>
<dbReference type="PROSITE" id="PS51339">
    <property type="entry name" value="PPASE_MYOTUBULARIN"/>
    <property type="match status" value="1"/>
</dbReference>
<keyword evidence="4" id="KW-1185">Reference proteome</keyword>
<organism evidence="4 5">
    <name type="scientific">Heterorhabditis bacteriophora</name>
    <name type="common">Entomopathogenic nematode worm</name>
    <dbReference type="NCBI Taxonomy" id="37862"/>
    <lineage>
        <taxon>Eukaryota</taxon>
        <taxon>Metazoa</taxon>
        <taxon>Ecdysozoa</taxon>
        <taxon>Nematoda</taxon>
        <taxon>Chromadorea</taxon>
        <taxon>Rhabditida</taxon>
        <taxon>Rhabditina</taxon>
        <taxon>Rhabditomorpha</taxon>
        <taxon>Strongyloidea</taxon>
        <taxon>Heterorhabditidae</taxon>
        <taxon>Heterorhabditis</taxon>
    </lineage>
</organism>
<evidence type="ECO:0000259" key="3">
    <source>
        <dbReference type="PROSITE" id="PS51339"/>
    </source>
</evidence>
<feature type="compositionally biased region" description="Polar residues" evidence="2">
    <location>
        <begin position="313"/>
        <end position="324"/>
    </location>
</feature>
<dbReference type="Proteomes" id="UP000095283">
    <property type="component" value="Unplaced"/>
</dbReference>